<dbReference type="FunFam" id="2.40.70.10:FF:000008">
    <property type="entry name" value="Cathepsin D"/>
    <property type="match status" value="1"/>
</dbReference>
<reference evidence="5 6" key="1">
    <citation type="submission" date="2017-04" db="EMBL/GenBank/DDBJ databases">
        <title>Genome Sequence of the Model Brown-Rot Fungus Postia placenta SB12.</title>
        <authorList>
            <consortium name="DOE Joint Genome Institute"/>
            <person name="Gaskell J."/>
            <person name="Kersten P."/>
            <person name="Larrondo L.F."/>
            <person name="Canessa P."/>
            <person name="Martinez D."/>
            <person name="Hibbett D."/>
            <person name="Schmoll M."/>
            <person name="Kubicek C.P."/>
            <person name="Martinez A.T."/>
            <person name="Yadav J."/>
            <person name="Master E."/>
            <person name="Magnuson J.K."/>
            <person name="James T."/>
            <person name="Yaver D."/>
            <person name="Berka R."/>
            <person name="Labutti K."/>
            <person name="Lipzen A."/>
            <person name="Aerts A."/>
            <person name="Barry K."/>
            <person name="Henrissat B."/>
            <person name="Blanchette R."/>
            <person name="Grigoriev I."/>
            <person name="Cullen D."/>
        </authorList>
    </citation>
    <scope>NUCLEOTIDE SEQUENCE [LARGE SCALE GENOMIC DNA]</scope>
    <source>
        <strain evidence="5 6">MAD-698-R-SB12</strain>
    </source>
</reference>
<accession>A0A1X6NC65</accession>
<organism evidence="5 6">
    <name type="scientific">Postia placenta MAD-698-R-SB12</name>
    <dbReference type="NCBI Taxonomy" id="670580"/>
    <lineage>
        <taxon>Eukaryota</taxon>
        <taxon>Fungi</taxon>
        <taxon>Dikarya</taxon>
        <taxon>Basidiomycota</taxon>
        <taxon>Agaricomycotina</taxon>
        <taxon>Agaricomycetes</taxon>
        <taxon>Polyporales</taxon>
        <taxon>Adustoporiaceae</taxon>
        <taxon>Rhodonia</taxon>
    </lineage>
</organism>
<gene>
    <name evidence="5" type="ORF">POSPLADRAFT_1043595</name>
</gene>
<dbReference type="InterPro" id="IPR001461">
    <property type="entry name" value="Aspartic_peptidase_A1"/>
</dbReference>
<dbReference type="Gene3D" id="2.40.70.10">
    <property type="entry name" value="Acid Proteases"/>
    <property type="match status" value="2"/>
</dbReference>
<proteinExistence type="inferred from homology"/>
<dbReference type="PANTHER" id="PTHR47966">
    <property type="entry name" value="BETA-SITE APP-CLEAVING ENZYME, ISOFORM A-RELATED"/>
    <property type="match status" value="1"/>
</dbReference>
<name>A0A1X6NC65_9APHY</name>
<dbReference type="AlphaFoldDB" id="A0A1X6NC65"/>
<feature type="active site" evidence="2">
    <location>
        <position position="344"/>
    </location>
</feature>
<evidence type="ECO:0000256" key="1">
    <source>
        <dbReference type="ARBA" id="ARBA00007447"/>
    </source>
</evidence>
<dbReference type="STRING" id="670580.A0A1X6NC65"/>
<dbReference type="InterPro" id="IPR034164">
    <property type="entry name" value="Pepsin-like_dom"/>
</dbReference>
<dbReference type="EMBL" id="KZ110592">
    <property type="protein sequence ID" value="OSX66100.1"/>
    <property type="molecule type" value="Genomic_DNA"/>
</dbReference>
<feature type="domain" description="Peptidase A1" evidence="4">
    <location>
        <begin position="156"/>
        <end position="449"/>
    </location>
</feature>
<evidence type="ECO:0000313" key="5">
    <source>
        <dbReference type="EMBL" id="OSX66100.1"/>
    </source>
</evidence>
<feature type="active site" evidence="2">
    <location>
        <position position="174"/>
    </location>
</feature>
<dbReference type="Proteomes" id="UP000194127">
    <property type="component" value="Unassembled WGS sequence"/>
</dbReference>
<dbReference type="SUPFAM" id="SSF50630">
    <property type="entry name" value="Acid proteases"/>
    <property type="match status" value="1"/>
</dbReference>
<evidence type="ECO:0000256" key="2">
    <source>
        <dbReference type="PIRSR" id="PIRSR601461-1"/>
    </source>
</evidence>
<dbReference type="PRINTS" id="PR00792">
    <property type="entry name" value="PEPSIN"/>
</dbReference>
<dbReference type="GeneID" id="36323299"/>
<dbReference type="RefSeq" id="XP_024342894.1">
    <property type="nucleotide sequence ID" value="XM_024478349.1"/>
</dbReference>
<dbReference type="InterPro" id="IPR033121">
    <property type="entry name" value="PEPTIDASE_A1"/>
</dbReference>
<protein>
    <recommendedName>
        <fullName evidence="4">Peptidase A1 domain-containing protein</fullName>
    </recommendedName>
</protein>
<dbReference type="PROSITE" id="PS51767">
    <property type="entry name" value="PEPTIDASE_A1"/>
    <property type="match status" value="1"/>
</dbReference>
<dbReference type="GO" id="GO:0004190">
    <property type="term" value="F:aspartic-type endopeptidase activity"/>
    <property type="evidence" value="ECO:0007669"/>
    <property type="project" value="InterPro"/>
</dbReference>
<dbReference type="PANTHER" id="PTHR47966:SF51">
    <property type="entry name" value="BETA-SITE APP-CLEAVING ENZYME, ISOFORM A-RELATED"/>
    <property type="match status" value="1"/>
</dbReference>
<evidence type="ECO:0000313" key="6">
    <source>
        <dbReference type="Proteomes" id="UP000194127"/>
    </source>
</evidence>
<feature type="chain" id="PRO_5012078169" description="Peptidase A1 domain-containing protein" evidence="3">
    <location>
        <begin position="25"/>
        <end position="455"/>
    </location>
</feature>
<evidence type="ECO:0000256" key="3">
    <source>
        <dbReference type="SAM" id="SignalP"/>
    </source>
</evidence>
<sequence>MGFRQSFLVILFLTLCCWSHPLDAAERGKKSFVAKIKRSSGQPPPVQDAASRVFDPTYATEELKGLVGKYAQASQFLAGVGLNPDQHPEAGYEPFTHPLVGALNTTNSTAYNVTTNSRTKPIMVQNQNGSASVLPVPGLAQSPLTDYNSDGLDILYYGPLQFGSQGQSLTVDIDTGSADLWVPVNCRACGGNSFSAAQSTTYSNLGQKFSVFYGAGHVSGTVAQDTVTVGRLVVKQQGFGAVRSESEDFYDQPSDGLLGLAFGTIAQSKQSTFFENLMMQKQVAAGAFAVHLARGQTTGSEICFGCFDTTKALGPVTWNPIASRVGSVLSDEPHSGTSTQSAIDTGTTLIYLPDEAAAQFYATIPGSSPAVQYGSGFYTYPCSAPLTPSLSFGGKSYSINTYDFNLGRTSTDSQDCVGGILAMGKGFPPNLAIIGYSVYDYPGSRVGFAPSINNQ</sequence>
<dbReference type="GO" id="GO:0006508">
    <property type="term" value="P:proteolysis"/>
    <property type="evidence" value="ECO:0007669"/>
    <property type="project" value="InterPro"/>
</dbReference>
<comment type="similarity">
    <text evidence="1">Belongs to the peptidase A1 family.</text>
</comment>
<dbReference type="OrthoDB" id="2747330at2759"/>
<keyword evidence="3" id="KW-0732">Signal</keyword>
<dbReference type="Pfam" id="PF00026">
    <property type="entry name" value="Asp"/>
    <property type="match status" value="1"/>
</dbReference>
<dbReference type="InterPro" id="IPR021109">
    <property type="entry name" value="Peptidase_aspartic_dom_sf"/>
</dbReference>
<dbReference type="CDD" id="cd05471">
    <property type="entry name" value="pepsin_like"/>
    <property type="match status" value="1"/>
</dbReference>
<feature type="signal peptide" evidence="3">
    <location>
        <begin position="1"/>
        <end position="24"/>
    </location>
</feature>
<keyword evidence="6" id="KW-1185">Reference proteome</keyword>
<evidence type="ECO:0000259" key="4">
    <source>
        <dbReference type="PROSITE" id="PS51767"/>
    </source>
</evidence>